<comment type="caution">
    <text evidence="1">The sequence shown here is derived from an EMBL/GenBank/DDBJ whole genome shotgun (WGS) entry which is preliminary data.</text>
</comment>
<reference evidence="1 2" key="1">
    <citation type="submission" date="2020-08" db="EMBL/GenBank/DDBJ databases">
        <title>Genemic of Streptomyces polyaspartic.</title>
        <authorList>
            <person name="Liu W."/>
        </authorList>
    </citation>
    <scope>NUCLEOTIDE SEQUENCE [LARGE SCALE GENOMIC DNA]</scope>
    <source>
        <strain evidence="1 2">TRM66268-LWL</strain>
    </source>
</reference>
<accession>A0ABR7SP41</accession>
<evidence type="ECO:0000313" key="2">
    <source>
        <dbReference type="Proteomes" id="UP000642284"/>
    </source>
</evidence>
<gene>
    <name evidence="1" type="ORF">H9Y04_32515</name>
</gene>
<keyword evidence="2" id="KW-1185">Reference proteome</keyword>
<dbReference type="RefSeq" id="WP_187817689.1">
    <property type="nucleotide sequence ID" value="NZ_JACTVJ010000018.1"/>
</dbReference>
<dbReference type="EMBL" id="JACTVJ010000018">
    <property type="protein sequence ID" value="MBC9717261.1"/>
    <property type="molecule type" value="Genomic_DNA"/>
</dbReference>
<evidence type="ECO:0000313" key="1">
    <source>
        <dbReference type="EMBL" id="MBC9717261.1"/>
    </source>
</evidence>
<name>A0ABR7SP41_9ACTN</name>
<protein>
    <recommendedName>
        <fullName evidence="3">CdiI immunity protein domain-containing protein</fullName>
    </recommendedName>
</protein>
<proteinExistence type="predicted"/>
<evidence type="ECO:0008006" key="3">
    <source>
        <dbReference type="Google" id="ProtNLM"/>
    </source>
</evidence>
<dbReference type="Proteomes" id="UP000642284">
    <property type="component" value="Unassembled WGS sequence"/>
</dbReference>
<organism evidence="1 2">
    <name type="scientific">Streptomyces polyasparticus</name>
    <dbReference type="NCBI Taxonomy" id="2767826"/>
    <lineage>
        <taxon>Bacteria</taxon>
        <taxon>Bacillati</taxon>
        <taxon>Actinomycetota</taxon>
        <taxon>Actinomycetes</taxon>
        <taxon>Kitasatosporales</taxon>
        <taxon>Streptomycetaceae</taxon>
        <taxon>Streptomyces</taxon>
    </lineage>
</organism>
<sequence>MLSQESIEHFRFEGARVLLSGLGGHAPDSADRDSGFEAWEPGVRALWESSRRGGRSLYEVAAEFRLAADLLESGRPGLPADLARPDWLHPAADAPAAYRDIAEYVEQWPSGAFGRLQGKMPTSRELMYRFPSLGQLLLNYFGQDGEAAEEGMSEAEGLQLFIEQSHPYCLWSLPAIAAECAEALAIFHDEETLRSFFEEEHGMGSGELPWAEWIPLIGSTMTAHMRDQHPARWSR</sequence>